<dbReference type="Proteomes" id="UP001139981">
    <property type="component" value="Unassembled WGS sequence"/>
</dbReference>
<sequence>MSSIELTDKRPIYGGKDWSLAGLDNERIIATGIFFYDVANITQRSLKFREALCSWDFAAEQFDIDSVINVYGIARDDAYADWYPVSQELGDVEIKAGRCLVLPNILQHKMPELRLVDRTKPGHCKMLVFYFVDPSTRIPSTEIVPPQQQEWCFEDVLAAEPFRSLPSLVVDGIMNKVDYPISLREAKKIRLQVPQDARTNTHANQELFEPGFHFSH</sequence>
<organism evidence="1 2">
    <name type="scientific">Coemansia aciculifera</name>
    <dbReference type="NCBI Taxonomy" id="417176"/>
    <lineage>
        <taxon>Eukaryota</taxon>
        <taxon>Fungi</taxon>
        <taxon>Fungi incertae sedis</taxon>
        <taxon>Zoopagomycota</taxon>
        <taxon>Kickxellomycotina</taxon>
        <taxon>Kickxellomycetes</taxon>
        <taxon>Kickxellales</taxon>
        <taxon>Kickxellaceae</taxon>
        <taxon>Coemansia</taxon>
    </lineage>
</organism>
<protein>
    <submittedName>
        <fullName evidence="1">Uncharacterized protein</fullName>
    </submittedName>
</protein>
<comment type="caution">
    <text evidence="1">The sequence shown here is derived from an EMBL/GenBank/DDBJ whole genome shotgun (WGS) entry which is preliminary data.</text>
</comment>
<proteinExistence type="predicted"/>
<gene>
    <name evidence="1" type="ORF">IWW38_006051</name>
</gene>
<name>A0ACC1LTZ0_9FUNG</name>
<evidence type="ECO:0000313" key="2">
    <source>
        <dbReference type="Proteomes" id="UP001139981"/>
    </source>
</evidence>
<evidence type="ECO:0000313" key="1">
    <source>
        <dbReference type="EMBL" id="KAJ2879820.1"/>
    </source>
</evidence>
<dbReference type="EMBL" id="JANBVB010003233">
    <property type="protein sequence ID" value="KAJ2879820.1"/>
    <property type="molecule type" value="Genomic_DNA"/>
</dbReference>
<accession>A0ACC1LTZ0</accession>
<reference evidence="1" key="1">
    <citation type="submission" date="2022-07" db="EMBL/GenBank/DDBJ databases">
        <title>Phylogenomic reconstructions and comparative analyses of Kickxellomycotina fungi.</title>
        <authorList>
            <person name="Reynolds N.K."/>
            <person name="Stajich J.E."/>
            <person name="Barry K."/>
            <person name="Grigoriev I.V."/>
            <person name="Crous P."/>
            <person name="Smith M.E."/>
        </authorList>
    </citation>
    <scope>NUCLEOTIDE SEQUENCE</scope>
    <source>
        <strain evidence="1">CBS 190363</strain>
    </source>
</reference>
<keyword evidence="2" id="KW-1185">Reference proteome</keyword>